<keyword evidence="2" id="KW-1185">Reference proteome</keyword>
<dbReference type="Proteomes" id="UP000593579">
    <property type="component" value="Unassembled WGS sequence"/>
</dbReference>
<accession>A0A7J9BFB9</accession>
<dbReference type="EMBL" id="JABEZY010000002">
    <property type="protein sequence ID" value="MBA0734634.1"/>
    <property type="molecule type" value="Genomic_DNA"/>
</dbReference>
<protein>
    <submittedName>
        <fullName evidence="1">Uncharacterized protein</fullName>
    </submittedName>
</protein>
<comment type="caution">
    <text evidence="1">The sequence shown here is derived from an EMBL/GenBank/DDBJ whole genome shotgun (WGS) entry which is preliminary data.</text>
</comment>
<proteinExistence type="predicted"/>
<organism evidence="1 2">
    <name type="scientific">Gossypium gossypioides</name>
    <name type="common">Mexican cotton</name>
    <name type="synonym">Selera gossypioides</name>
    <dbReference type="NCBI Taxonomy" id="34282"/>
    <lineage>
        <taxon>Eukaryota</taxon>
        <taxon>Viridiplantae</taxon>
        <taxon>Streptophyta</taxon>
        <taxon>Embryophyta</taxon>
        <taxon>Tracheophyta</taxon>
        <taxon>Spermatophyta</taxon>
        <taxon>Magnoliopsida</taxon>
        <taxon>eudicotyledons</taxon>
        <taxon>Gunneridae</taxon>
        <taxon>Pentapetalae</taxon>
        <taxon>rosids</taxon>
        <taxon>malvids</taxon>
        <taxon>Malvales</taxon>
        <taxon>Malvaceae</taxon>
        <taxon>Malvoideae</taxon>
        <taxon>Gossypium</taxon>
    </lineage>
</organism>
<gene>
    <name evidence="1" type="ORF">Gogos_018534</name>
</gene>
<evidence type="ECO:0000313" key="1">
    <source>
        <dbReference type="EMBL" id="MBA0734634.1"/>
    </source>
</evidence>
<sequence length="55" mass="5913">GKSSQCYSKVATRALREWVGENVTGQSAKPVTIAQDAPHGGLSIRWGIFSPRELA</sequence>
<dbReference type="AlphaFoldDB" id="A0A7J9BFB9"/>
<name>A0A7J9BFB9_GOSGO</name>
<dbReference type="OrthoDB" id="10380085at2759"/>
<reference evidence="1 2" key="1">
    <citation type="journal article" date="2019" name="Genome Biol. Evol.">
        <title>Insights into the evolution of the New World diploid cottons (Gossypium, subgenus Houzingenia) based on genome sequencing.</title>
        <authorList>
            <person name="Grover C.E."/>
            <person name="Arick M.A. 2nd"/>
            <person name="Thrash A."/>
            <person name="Conover J.L."/>
            <person name="Sanders W.S."/>
            <person name="Peterson D.G."/>
            <person name="Frelichowski J.E."/>
            <person name="Scheffler J.A."/>
            <person name="Scheffler B.E."/>
            <person name="Wendel J.F."/>
        </authorList>
    </citation>
    <scope>NUCLEOTIDE SEQUENCE [LARGE SCALE GENOMIC DNA]</scope>
    <source>
        <strain evidence="1">5</strain>
        <tissue evidence="1">Leaf</tissue>
    </source>
</reference>
<feature type="non-terminal residue" evidence="1">
    <location>
        <position position="1"/>
    </location>
</feature>
<evidence type="ECO:0000313" key="2">
    <source>
        <dbReference type="Proteomes" id="UP000593579"/>
    </source>
</evidence>